<protein>
    <submittedName>
        <fullName evidence="1">Uncharacterized protein</fullName>
    </submittedName>
</protein>
<evidence type="ECO:0000313" key="1">
    <source>
        <dbReference type="EMBL" id="ENO16927.1"/>
    </source>
</evidence>
<gene>
    <name evidence="1" type="ORF">J057_01945</name>
</gene>
<dbReference type="AlphaFoldDB" id="N6X0F8"/>
<name>N6X0F8_9GAMM</name>
<accession>N6X0F8</accession>
<dbReference type="STRING" id="626887.J057_01945"/>
<keyword evidence="2" id="KW-1185">Reference proteome</keyword>
<reference evidence="1 2" key="1">
    <citation type="journal article" date="2013" name="Genome Announc.">
        <title>Genome Sequence of the Polycyclic Aromatic Hydrocarbon-Degrading Bacterium Strain Marinobacter nanhaiticus D15-8WT.</title>
        <authorList>
            <person name="Cui Z."/>
            <person name="Gao W."/>
            <person name="Li Q."/>
            <person name="Xu G."/>
            <person name="Zheng L."/>
        </authorList>
    </citation>
    <scope>NUCLEOTIDE SEQUENCE [LARGE SCALE GENOMIC DNA]</scope>
    <source>
        <strain evidence="1 2">D15-8W</strain>
    </source>
</reference>
<organism evidence="1 2">
    <name type="scientific">Marinobacter nanhaiticus D15-8W</name>
    <dbReference type="NCBI Taxonomy" id="626887"/>
    <lineage>
        <taxon>Bacteria</taxon>
        <taxon>Pseudomonadati</taxon>
        <taxon>Pseudomonadota</taxon>
        <taxon>Gammaproteobacteria</taxon>
        <taxon>Pseudomonadales</taxon>
        <taxon>Marinobacteraceae</taxon>
        <taxon>Marinobacter</taxon>
    </lineage>
</organism>
<comment type="caution">
    <text evidence="1">The sequence shown here is derived from an EMBL/GenBank/DDBJ whole genome shotgun (WGS) entry which is preliminary data.</text>
</comment>
<dbReference type="Proteomes" id="UP000013165">
    <property type="component" value="Unassembled WGS sequence"/>
</dbReference>
<dbReference type="HOGENOM" id="CLU_1188829_0_0_6"/>
<dbReference type="EMBL" id="APLQ01000009">
    <property type="protein sequence ID" value="ENO16927.1"/>
    <property type="molecule type" value="Genomic_DNA"/>
</dbReference>
<dbReference type="RefSeq" id="WP_004582934.1">
    <property type="nucleotide sequence ID" value="NZ_AP028878.1"/>
</dbReference>
<sequence>MGVDIEKLKVDESLWPDGQRFAVISHDGVFVAWTNTKTTWPDPVWHLIPRPTTKQWDGESDPAYGQLAQTSGGRCVVVGYDAIRKRVAVQWCDGELGVVVLQAVKPIKSAAEREKEETIKQAHEVKSDLPPVGTTNRNSDLYIDSINPQPHVWEVVAHRGGEAIVYIPADEDDESAAVMLTAKEFKSAKEDRERAATIDVAIASLGQLNAKVVDHWEVLGTLYDAGMLRKREG</sequence>
<dbReference type="PATRIC" id="fig|626887.3.peg.364"/>
<evidence type="ECO:0000313" key="2">
    <source>
        <dbReference type="Proteomes" id="UP000013165"/>
    </source>
</evidence>
<proteinExistence type="predicted"/>